<protein>
    <submittedName>
        <fullName evidence="1">Uncharacterized protein</fullName>
    </submittedName>
</protein>
<organism evidence="1 3">
    <name type="scientific">Paludisphaera borealis</name>
    <dbReference type="NCBI Taxonomy" id="1387353"/>
    <lineage>
        <taxon>Bacteria</taxon>
        <taxon>Pseudomonadati</taxon>
        <taxon>Planctomycetota</taxon>
        <taxon>Planctomycetia</taxon>
        <taxon>Isosphaerales</taxon>
        <taxon>Isosphaeraceae</taxon>
        <taxon>Paludisphaera</taxon>
    </lineage>
</organism>
<gene>
    <name evidence="1" type="ORF">BSF38_01545</name>
    <name evidence="2" type="ORF">BSF38_02315</name>
</gene>
<proteinExistence type="predicted"/>
<dbReference type="AlphaFoldDB" id="A0A1U7CMC1"/>
<dbReference type="KEGG" id="pbor:BSF38_01545"/>
<evidence type="ECO:0000313" key="3">
    <source>
        <dbReference type="Proteomes" id="UP000186309"/>
    </source>
</evidence>
<evidence type="ECO:0000313" key="2">
    <source>
        <dbReference type="EMBL" id="APW60824.1"/>
    </source>
</evidence>
<dbReference type="Proteomes" id="UP000186309">
    <property type="component" value="Chromosome"/>
</dbReference>
<reference evidence="1" key="3">
    <citation type="journal article" date="2017" name="Front. Microbiol.">
        <title>Comparative Genomics of Four Isosphaeraceae Planctomycetes: A Common Pool of Plasmids and Glycoside Hydrolase Genes Shared by Paludisphaera borealis PX4T, Isosphaera pallida IS1BT, Singulisphaera acidiphila DSM 18658T, and Strain SH-PL62.</title>
        <authorList>
            <person name="Ivanova A.A."/>
            <person name="Naumoff D.G."/>
            <person name="Miroshnikov K.K."/>
            <person name="Liesack W."/>
            <person name="Dedysh S.N."/>
        </authorList>
    </citation>
    <scope>NUCLEOTIDE SEQUENCE</scope>
    <source>
        <strain evidence="1">PX4</strain>
    </source>
</reference>
<evidence type="ECO:0000313" key="1">
    <source>
        <dbReference type="EMBL" id="APW60082.1"/>
    </source>
</evidence>
<dbReference type="KEGG" id="pbor:BSF38_02315"/>
<keyword evidence="3" id="KW-1185">Reference proteome</keyword>
<dbReference type="EMBL" id="CP019082">
    <property type="protein sequence ID" value="APW60082.1"/>
    <property type="molecule type" value="Genomic_DNA"/>
</dbReference>
<reference evidence="1" key="2">
    <citation type="submission" date="2016-12" db="EMBL/GenBank/DDBJ databases">
        <authorList>
            <person name="Song W.-J."/>
            <person name="Kurnit D.M."/>
        </authorList>
    </citation>
    <scope>NUCLEOTIDE SEQUENCE</scope>
    <source>
        <strain evidence="1">PX4</strain>
    </source>
</reference>
<reference evidence="3" key="1">
    <citation type="submission" date="2016-12" db="EMBL/GenBank/DDBJ databases">
        <title>Comparative genomics of four Isosphaeraceae planctomycetes: a common pool of plasmids and glycoside hydrolase genes.</title>
        <authorList>
            <person name="Ivanova A."/>
        </authorList>
    </citation>
    <scope>NUCLEOTIDE SEQUENCE [LARGE SCALE GENOMIC DNA]</scope>
    <source>
        <strain evidence="3">PX4</strain>
    </source>
</reference>
<name>A0A1U7CMC1_9BACT</name>
<dbReference type="EMBL" id="CP019082">
    <property type="protein sequence ID" value="APW60824.1"/>
    <property type="molecule type" value="Genomic_DNA"/>
</dbReference>
<accession>A0A1U7CMC1</accession>
<sequence length="332" mass="35965">MSGSGGNPPAYYPTLKGSGGSVGSILAPGEDPAKPKNWILYNNNPAPIGDIMHFWVENIDTSKILSYTWSGGSDIKSYFGGDGQDASSLHKFVSMTPGVPTNQAGYDFIIPATVAPQNYDVKLTIKYKAEPTGTAPDSVLHCTFTTVSPDTATLTVEHQGTPQAGNPYAFIWTGLCLTPYGETEAESGIEITASTKAASSVGGKFMFLQLVKPDRSRRFNDRVTGLPRTEIMEARDERSSPPGWASGEWNLDDPCGKTGYWLAGYPPDVYVHEWSVSAGETSRAVSMWDSQMMKYYQGIVLNLTIGHKVPAGSTYSPEHYVTYLMYQPPSGV</sequence>